<evidence type="ECO:0000256" key="1">
    <source>
        <dbReference type="SAM" id="SignalP"/>
    </source>
</evidence>
<keyword evidence="1" id="KW-0732">Signal</keyword>
<evidence type="ECO:0000313" key="2">
    <source>
        <dbReference type="EMBL" id="SFJ04734.1"/>
    </source>
</evidence>
<dbReference type="RefSeq" id="WP_090059265.1">
    <property type="nucleotide sequence ID" value="NZ_FORH01000002.1"/>
</dbReference>
<dbReference type="EMBL" id="FORH01000002">
    <property type="protein sequence ID" value="SFJ04734.1"/>
    <property type="molecule type" value="Genomic_DNA"/>
</dbReference>
<reference evidence="3" key="1">
    <citation type="submission" date="2016-10" db="EMBL/GenBank/DDBJ databases">
        <authorList>
            <person name="Varghese N."/>
            <person name="Submissions S."/>
        </authorList>
    </citation>
    <scope>NUCLEOTIDE SEQUENCE [LARGE SCALE GENOMIC DNA]</scope>
    <source>
        <strain evidence="3">DSM 26471</strain>
    </source>
</reference>
<evidence type="ECO:0000313" key="3">
    <source>
        <dbReference type="Proteomes" id="UP000199630"/>
    </source>
</evidence>
<dbReference type="AlphaFoldDB" id="A0A1I3N5Z8"/>
<dbReference type="OrthoDB" id="7859198at2"/>
<gene>
    <name evidence="2" type="ORF">SAMN04487991_1273</name>
</gene>
<name>A0A1I3N5Z8_9RHOB</name>
<organism evidence="2 3">
    <name type="scientific">Celeribacter neptunius</name>
    <dbReference type="NCBI Taxonomy" id="588602"/>
    <lineage>
        <taxon>Bacteria</taxon>
        <taxon>Pseudomonadati</taxon>
        <taxon>Pseudomonadota</taxon>
        <taxon>Alphaproteobacteria</taxon>
        <taxon>Rhodobacterales</taxon>
        <taxon>Roseobacteraceae</taxon>
        <taxon>Celeribacter</taxon>
    </lineage>
</organism>
<dbReference type="STRING" id="588602.SAMN04487991_1273"/>
<feature type="signal peptide" evidence="1">
    <location>
        <begin position="1"/>
        <end position="23"/>
    </location>
</feature>
<protein>
    <submittedName>
        <fullName evidence="2">Uncharacterized protein</fullName>
    </submittedName>
</protein>
<sequence length="159" mass="17179">MKLFGTFYLVNAFYLLVASIAHASDPADLGGFILGSSLEEAQSHARTQEWTLAPISENLPGSWTVEGTNLSLFICNGTVKSIKEKLEGDFEEFTALVFSMQLELGQPEIKILSLPSGVGVISTIDVRFEMAGGGASVQLQSIGGNRTFSTNRWIESECP</sequence>
<accession>A0A1I3N5Z8</accession>
<proteinExistence type="predicted"/>
<keyword evidence="3" id="KW-1185">Reference proteome</keyword>
<dbReference type="Proteomes" id="UP000199630">
    <property type="component" value="Unassembled WGS sequence"/>
</dbReference>
<feature type="chain" id="PRO_5011687438" evidence="1">
    <location>
        <begin position="24"/>
        <end position="159"/>
    </location>
</feature>